<proteinExistence type="predicted"/>
<evidence type="ECO:0000313" key="1">
    <source>
        <dbReference type="EMBL" id="GFT62986.1"/>
    </source>
</evidence>
<evidence type="ECO:0000313" key="2">
    <source>
        <dbReference type="Proteomes" id="UP000887013"/>
    </source>
</evidence>
<sequence length="68" mass="7978">MDESAYVTCRSNKDYRPEQISFGTTLHLVVGAFRNRQERNRRIVRILAAGDTDVPAWDIRSRHDKIFK</sequence>
<organism evidence="1 2">
    <name type="scientific">Nephila pilipes</name>
    <name type="common">Giant wood spider</name>
    <name type="synonym">Nephila maculata</name>
    <dbReference type="NCBI Taxonomy" id="299642"/>
    <lineage>
        <taxon>Eukaryota</taxon>
        <taxon>Metazoa</taxon>
        <taxon>Ecdysozoa</taxon>
        <taxon>Arthropoda</taxon>
        <taxon>Chelicerata</taxon>
        <taxon>Arachnida</taxon>
        <taxon>Araneae</taxon>
        <taxon>Araneomorphae</taxon>
        <taxon>Entelegynae</taxon>
        <taxon>Araneoidea</taxon>
        <taxon>Nephilidae</taxon>
        <taxon>Nephila</taxon>
    </lineage>
</organism>
<accession>A0A8X6PC55</accession>
<dbReference type="AlphaFoldDB" id="A0A8X6PC55"/>
<protein>
    <submittedName>
        <fullName evidence="1">Uncharacterized protein</fullName>
    </submittedName>
</protein>
<keyword evidence="2" id="KW-1185">Reference proteome</keyword>
<dbReference type="EMBL" id="BMAW01019364">
    <property type="protein sequence ID" value="GFT62986.1"/>
    <property type="molecule type" value="Genomic_DNA"/>
</dbReference>
<comment type="caution">
    <text evidence="1">The sequence shown here is derived from an EMBL/GenBank/DDBJ whole genome shotgun (WGS) entry which is preliminary data.</text>
</comment>
<name>A0A8X6PC55_NEPPI</name>
<gene>
    <name evidence="1" type="ORF">NPIL_684961</name>
</gene>
<dbReference type="Proteomes" id="UP000887013">
    <property type="component" value="Unassembled WGS sequence"/>
</dbReference>
<reference evidence="1" key="1">
    <citation type="submission" date="2020-08" db="EMBL/GenBank/DDBJ databases">
        <title>Multicomponent nature underlies the extraordinary mechanical properties of spider dragline silk.</title>
        <authorList>
            <person name="Kono N."/>
            <person name="Nakamura H."/>
            <person name="Mori M."/>
            <person name="Yoshida Y."/>
            <person name="Ohtoshi R."/>
            <person name="Malay A.D."/>
            <person name="Moran D.A.P."/>
            <person name="Tomita M."/>
            <person name="Numata K."/>
            <person name="Arakawa K."/>
        </authorList>
    </citation>
    <scope>NUCLEOTIDE SEQUENCE</scope>
</reference>